<dbReference type="GO" id="GO:0003899">
    <property type="term" value="F:DNA-directed RNA polymerase activity"/>
    <property type="evidence" value="ECO:0007669"/>
    <property type="project" value="UniProtKB-EC"/>
</dbReference>
<comment type="caution">
    <text evidence="10">The sequence shown here is derived from an EMBL/GenBank/DDBJ whole genome shotgun (WGS) entry which is preliminary data.</text>
</comment>
<dbReference type="GO" id="GO:0046872">
    <property type="term" value="F:metal ion binding"/>
    <property type="evidence" value="ECO:0007669"/>
    <property type="project" value="UniProtKB-KW"/>
</dbReference>
<reference evidence="10" key="1">
    <citation type="submission" date="2023-08" db="EMBL/GenBank/DDBJ databases">
        <authorList>
            <person name="Chen Y."/>
            <person name="Shah S."/>
            <person name="Dougan E. K."/>
            <person name="Thang M."/>
            <person name="Chan C."/>
        </authorList>
    </citation>
    <scope>NUCLEOTIDE SEQUENCE</scope>
</reference>
<evidence type="ECO:0000256" key="2">
    <source>
        <dbReference type="ARBA" id="ARBA00022478"/>
    </source>
</evidence>
<keyword evidence="7" id="KW-0804">Transcription</keyword>
<accession>A0AA36I061</accession>
<feature type="domain" description="RNA polymerase Rpb1" evidence="9">
    <location>
        <begin position="150"/>
        <end position="217"/>
    </location>
</feature>
<keyword evidence="2" id="KW-0240">DNA-directed RNA polymerase</keyword>
<evidence type="ECO:0000259" key="9">
    <source>
        <dbReference type="Pfam" id="PF05000"/>
    </source>
</evidence>
<evidence type="ECO:0000256" key="3">
    <source>
        <dbReference type="ARBA" id="ARBA00022679"/>
    </source>
</evidence>
<dbReference type="GO" id="GO:0000428">
    <property type="term" value="C:DNA-directed RNA polymerase complex"/>
    <property type="evidence" value="ECO:0007669"/>
    <property type="project" value="UniProtKB-KW"/>
</dbReference>
<dbReference type="InterPro" id="IPR042102">
    <property type="entry name" value="RNA_pol_Rpb1_3_sf"/>
</dbReference>
<keyword evidence="3" id="KW-0808">Transferase</keyword>
<dbReference type="EC" id="2.7.7.6" evidence="1"/>
<evidence type="ECO:0000313" key="10">
    <source>
        <dbReference type="EMBL" id="CAJ1377328.1"/>
    </source>
</evidence>
<organism evidence="10 11">
    <name type="scientific">Effrenium voratum</name>
    <dbReference type="NCBI Taxonomy" id="2562239"/>
    <lineage>
        <taxon>Eukaryota</taxon>
        <taxon>Sar</taxon>
        <taxon>Alveolata</taxon>
        <taxon>Dinophyceae</taxon>
        <taxon>Suessiales</taxon>
        <taxon>Symbiodiniaceae</taxon>
        <taxon>Effrenium</taxon>
    </lineage>
</organism>
<protein>
    <recommendedName>
        <fullName evidence="1">DNA-directed RNA polymerase</fullName>
        <ecNumber evidence="1">2.7.7.6</ecNumber>
    </recommendedName>
</protein>
<evidence type="ECO:0000256" key="5">
    <source>
        <dbReference type="ARBA" id="ARBA00022723"/>
    </source>
</evidence>
<dbReference type="Gene3D" id="1.10.132.30">
    <property type="match status" value="1"/>
</dbReference>
<dbReference type="GO" id="GO:0003677">
    <property type="term" value="F:DNA binding"/>
    <property type="evidence" value="ECO:0007669"/>
    <property type="project" value="InterPro"/>
</dbReference>
<feature type="domain" description="RNA polymerase Rpb1" evidence="8">
    <location>
        <begin position="227"/>
        <end position="421"/>
    </location>
</feature>
<keyword evidence="11" id="KW-1185">Reference proteome</keyword>
<evidence type="ECO:0000259" key="8">
    <source>
        <dbReference type="Pfam" id="PF04998"/>
    </source>
</evidence>
<dbReference type="InterPro" id="IPR038120">
    <property type="entry name" value="Rpb1_funnel_sf"/>
</dbReference>
<evidence type="ECO:0000256" key="7">
    <source>
        <dbReference type="ARBA" id="ARBA00023163"/>
    </source>
</evidence>
<keyword evidence="4" id="KW-0548">Nucleotidyltransferase</keyword>
<dbReference type="Proteomes" id="UP001178507">
    <property type="component" value="Unassembled WGS sequence"/>
</dbReference>
<evidence type="ECO:0000256" key="6">
    <source>
        <dbReference type="ARBA" id="ARBA00022833"/>
    </source>
</evidence>
<evidence type="ECO:0000313" key="11">
    <source>
        <dbReference type="Proteomes" id="UP001178507"/>
    </source>
</evidence>
<dbReference type="InterPro" id="IPR007081">
    <property type="entry name" value="RNA_pol_Rpb1_5"/>
</dbReference>
<dbReference type="EMBL" id="CAUJNA010000454">
    <property type="protein sequence ID" value="CAJ1377328.1"/>
    <property type="molecule type" value="Genomic_DNA"/>
</dbReference>
<dbReference type="Gene3D" id="1.10.1790.20">
    <property type="match status" value="1"/>
</dbReference>
<sequence length="1328" mass="143042">MAEIVAFATPHVSGAVLKHQARLGHEGPHRGRAWQCGGYAVLAGAATACVARRRVARASNPPPLWKTTAGKRELKNFIAWHLETKGEQRTKKMLDDMKDLGFNCATRAGISLGLDDMSVPERKGAFCDGSSERQFAAEAEYSNGDRTVVEKFLAVTEEWTRTSEKVKDEAVANFKENEPNNPVYMMSNSGARGNVSQTRQLVAMRGLMADATGQLIEEPIQHCLREGMTITDMLISGHGARKGVIDTALRTANSGYLYRRLDFAASPVVVRAKDCGTQDAWPERLKGKNKAVAKFSDRLRGRVLAQDVVHPATSAPLFSAGHLIRPSEAAQIAAIWKECDEQGLDVPPVEVRTPLTCRLPGEGICAKCYGEDLSTGQLAEVGYPCGTIAAQSMGEPGTQLTMRTFHTGGAFEGSAGEGVVASVAGRAELTAAASGEKIAQVAQDHPAVAAWKRSPRGEVGCVLKEACTLQILADGGPVQTEELERGCYVFVLDGAQVSFGQVLYQKPAKEGAKSEDLESLDKAITSGESGEVLIQEADAQRTCVEGKLVWVLQGSCLEVQQDKGCSLAVQAGDQVASGQALAQDWARTQSSGIPRFQEPPRTVADKETLCLRSDFDSLELEGASAREYRAACSIPQELLEEDHEVTAKARWVKAVRSAKSAAAELRAPKPEAPKCVRVLTQVTGSAVTTMCDPPSSGTGQVLSPCGQTVTKEHLAPGGLVWHLPGAGISVLWSPEESLPIAEIEKAQGKIQEAFGEGRPPIFKRSSGPCAVAVEEDGTMVRRSHQQVYCSDAGDCEDLEFSMKKGRTFFAPGSYFEAGSWWDAAEGGVYLYQRLVPPGVPIHSKLPKFKGKDWMVVEILDDPQANESVRILLRHTRRVDLAPFDARLPSEQTQRFWSLPHENGEVVESSPMVLAHEILATLGRHGRDLHCTTSVPISKDAEASAGGVRRCGSTELELVKEWSPGRICLVQHTALGPPRRAGMVGAAWDAPEPCYERCDSTGQLIARRTLPAESSGLVCRAEMSEQERARRLNAVVLSSSDVMQLRCSSRPSASVGDLLRKGDALSEERVPSPGQVLSIQAVDGAYVVTLRKASVYLVTHKGKVQVRTGSVVRKGDVLGTEPLVVPKTSDIVQGLPRIERLFEGAYGILQHRLDEIYAEVCRSRSGLEAAKEACFKYQQELVAEIQGAYGQQGVGINSRHIEVVVRKMTEKCKILEGAGGLPPGTELTYDELEALCSLQASGEVQVVPLVRGVTVVGKDSHFLVAMGFREPDNLLSQAVLQGSGRHPMEGVKENVMMGKAVSVGRQAVAGRKAAAEIDLAKIPVRANGT</sequence>
<dbReference type="GO" id="GO:0006351">
    <property type="term" value="P:DNA-templated transcription"/>
    <property type="evidence" value="ECO:0007669"/>
    <property type="project" value="InterPro"/>
</dbReference>
<dbReference type="InterPro" id="IPR045867">
    <property type="entry name" value="DNA-dir_RpoC_beta_prime"/>
</dbReference>
<dbReference type="PANTHER" id="PTHR19376">
    <property type="entry name" value="DNA-DIRECTED RNA POLYMERASE"/>
    <property type="match status" value="1"/>
</dbReference>
<dbReference type="SUPFAM" id="SSF64484">
    <property type="entry name" value="beta and beta-prime subunits of DNA dependent RNA-polymerase"/>
    <property type="match status" value="1"/>
</dbReference>
<proteinExistence type="predicted"/>
<dbReference type="Pfam" id="PF04998">
    <property type="entry name" value="RNA_pol_Rpb1_5"/>
    <property type="match status" value="1"/>
</dbReference>
<evidence type="ECO:0000256" key="4">
    <source>
        <dbReference type="ARBA" id="ARBA00022695"/>
    </source>
</evidence>
<dbReference type="PANTHER" id="PTHR19376:SF68">
    <property type="entry name" value="DNA-DIRECTED RNA POLYMERASE SUBUNIT BETA"/>
    <property type="match status" value="1"/>
</dbReference>
<keyword evidence="5" id="KW-0479">Metal-binding</keyword>
<evidence type="ECO:0000256" key="1">
    <source>
        <dbReference type="ARBA" id="ARBA00012418"/>
    </source>
</evidence>
<keyword evidence="6" id="KW-0862">Zinc</keyword>
<dbReference type="Pfam" id="PF05000">
    <property type="entry name" value="RNA_pol_Rpb1_4"/>
    <property type="match status" value="1"/>
</dbReference>
<dbReference type="InterPro" id="IPR007083">
    <property type="entry name" value="RNA_pol_Rpb1_4"/>
</dbReference>
<dbReference type="Gene3D" id="1.10.274.100">
    <property type="entry name" value="RNA polymerase Rpb1, domain 3"/>
    <property type="match status" value="1"/>
</dbReference>
<gene>
    <name evidence="10" type="ORF">EVOR1521_LOCUS6160</name>
</gene>
<name>A0AA36I061_9DINO</name>